<reference evidence="2 3" key="1">
    <citation type="submission" date="2024-08" db="EMBL/GenBank/DDBJ databases">
        <title>Genome mining of Saccharopolyspora cebuensis PGLac3 from Nigerian medicinal plant.</title>
        <authorList>
            <person name="Ezeobiora C.E."/>
            <person name="Igbokwe N.H."/>
            <person name="Amin D.H."/>
            <person name="Mendie U.E."/>
        </authorList>
    </citation>
    <scope>NUCLEOTIDE SEQUENCE [LARGE SCALE GENOMIC DNA]</scope>
    <source>
        <strain evidence="2 3">PGLac3</strain>
    </source>
</reference>
<evidence type="ECO:0000313" key="2">
    <source>
        <dbReference type="EMBL" id="MEY8042867.1"/>
    </source>
</evidence>
<accession>A0ABV4CRP7</accession>
<dbReference type="RefSeq" id="WP_345362748.1">
    <property type="nucleotide sequence ID" value="NZ_BAABII010000007.1"/>
</dbReference>
<evidence type="ECO:0000313" key="3">
    <source>
        <dbReference type="Proteomes" id="UP001564626"/>
    </source>
</evidence>
<feature type="transmembrane region" description="Helical" evidence="1">
    <location>
        <begin position="46"/>
        <end position="65"/>
    </location>
</feature>
<keyword evidence="3" id="KW-1185">Reference proteome</keyword>
<protein>
    <submittedName>
        <fullName evidence="2">DUF3995 domain-containing protein</fullName>
    </submittedName>
</protein>
<feature type="transmembrane region" description="Helical" evidence="1">
    <location>
        <begin position="117"/>
        <end position="136"/>
    </location>
</feature>
<dbReference type="EMBL" id="JBGEHV010000068">
    <property type="protein sequence ID" value="MEY8042867.1"/>
    <property type="molecule type" value="Genomic_DNA"/>
</dbReference>
<feature type="transmembrane region" description="Helical" evidence="1">
    <location>
        <begin position="7"/>
        <end position="26"/>
    </location>
</feature>
<evidence type="ECO:0000256" key="1">
    <source>
        <dbReference type="SAM" id="Phobius"/>
    </source>
</evidence>
<dbReference type="Pfam" id="PF13160">
    <property type="entry name" value="DUF3995"/>
    <property type="match status" value="1"/>
</dbReference>
<name>A0ABV4CRP7_9PSEU</name>
<gene>
    <name evidence="2" type="ORF">AB8O55_25965</name>
</gene>
<organism evidence="2 3">
    <name type="scientific">Saccharopolyspora cebuensis</name>
    <dbReference type="NCBI Taxonomy" id="418759"/>
    <lineage>
        <taxon>Bacteria</taxon>
        <taxon>Bacillati</taxon>
        <taxon>Actinomycetota</taxon>
        <taxon>Actinomycetes</taxon>
        <taxon>Pseudonocardiales</taxon>
        <taxon>Pseudonocardiaceae</taxon>
        <taxon>Saccharopolyspora</taxon>
    </lineage>
</organism>
<keyword evidence="1" id="KW-1133">Transmembrane helix</keyword>
<dbReference type="Proteomes" id="UP001564626">
    <property type="component" value="Unassembled WGS sequence"/>
</dbReference>
<keyword evidence="1" id="KW-0812">Transmembrane</keyword>
<keyword evidence="1" id="KW-0472">Membrane</keyword>
<sequence>MVRRWPGWAAAVWAFGFAGLNVFWALGGRTGLHPVEDAMGIGPVNLAAAAIKVLLGAIALVVAVRRDLRRSRPAARGIALGVGVVLTLYGLYETVGNALVVAGALPGVEAGPNHVHYVWLWGPIWLLGGLLHLAVARTLRPR</sequence>
<dbReference type="InterPro" id="IPR025058">
    <property type="entry name" value="DUF3995"/>
</dbReference>
<proteinExistence type="predicted"/>
<comment type="caution">
    <text evidence="2">The sequence shown here is derived from an EMBL/GenBank/DDBJ whole genome shotgun (WGS) entry which is preliminary data.</text>
</comment>
<feature type="transmembrane region" description="Helical" evidence="1">
    <location>
        <begin position="77"/>
        <end position="105"/>
    </location>
</feature>